<comment type="caution">
    <text evidence="3">The sequence shown here is derived from an EMBL/GenBank/DDBJ whole genome shotgun (WGS) entry which is preliminary data.</text>
</comment>
<dbReference type="Pfam" id="PF13511">
    <property type="entry name" value="DUF4124"/>
    <property type="match status" value="1"/>
</dbReference>
<feature type="chain" id="PRO_5045275148" description="DUF4124 domain-containing protein" evidence="1">
    <location>
        <begin position="19"/>
        <end position="181"/>
    </location>
</feature>
<keyword evidence="1" id="KW-0732">Signal</keyword>
<evidence type="ECO:0000256" key="1">
    <source>
        <dbReference type="SAM" id="SignalP"/>
    </source>
</evidence>
<keyword evidence="4" id="KW-1185">Reference proteome</keyword>
<proteinExistence type="predicted"/>
<accession>A0ABP7Q2G7</accession>
<dbReference type="Proteomes" id="UP001501337">
    <property type="component" value="Unassembled WGS sequence"/>
</dbReference>
<evidence type="ECO:0000259" key="2">
    <source>
        <dbReference type="Pfam" id="PF13511"/>
    </source>
</evidence>
<sequence>MKWIVPAIAALWHTLASADVYRWTDASGQVHFGDQAPQQEGELVLQEPPRIDAGANFDAKPVEGPLLSRVKGAWAGQRHGLSTSLVLEPGGVFVEAAMIQPKGYTPFFTRAYAGRWTLERNLLVFKVTFEDKAARRLPPPESAIVANAGNGRLELIWDRRQDPHVYTRTYGARPSAPEPLR</sequence>
<name>A0ABP7Q2G7_9GAMM</name>
<feature type="domain" description="DUF4124" evidence="2">
    <location>
        <begin position="14"/>
        <end position="46"/>
    </location>
</feature>
<gene>
    <name evidence="3" type="ORF">GCM10022278_35470</name>
</gene>
<dbReference type="RefSeq" id="WP_344808889.1">
    <property type="nucleotide sequence ID" value="NZ_BAABBO010000018.1"/>
</dbReference>
<organism evidence="3 4">
    <name type="scientific">Allohahella marinimesophila</name>
    <dbReference type="NCBI Taxonomy" id="1054972"/>
    <lineage>
        <taxon>Bacteria</taxon>
        <taxon>Pseudomonadati</taxon>
        <taxon>Pseudomonadota</taxon>
        <taxon>Gammaproteobacteria</taxon>
        <taxon>Oceanospirillales</taxon>
        <taxon>Hahellaceae</taxon>
        <taxon>Allohahella</taxon>
    </lineage>
</organism>
<dbReference type="EMBL" id="BAABBO010000018">
    <property type="protein sequence ID" value="GAA3975460.1"/>
    <property type="molecule type" value="Genomic_DNA"/>
</dbReference>
<reference evidence="4" key="1">
    <citation type="journal article" date="2019" name="Int. J. Syst. Evol. Microbiol.">
        <title>The Global Catalogue of Microorganisms (GCM) 10K type strain sequencing project: providing services to taxonomists for standard genome sequencing and annotation.</title>
        <authorList>
            <consortium name="The Broad Institute Genomics Platform"/>
            <consortium name="The Broad Institute Genome Sequencing Center for Infectious Disease"/>
            <person name="Wu L."/>
            <person name="Ma J."/>
        </authorList>
    </citation>
    <scope>NUCLEOTIDE SEQUENCE [LARGE SCALE GENOMIC DNA]</scope>
    <source>
        <strain evidence="4">JCM 17555</strain>
    </source>
</reference>
<dbReference type="InterPro" id="IPR025392">
    <property type="entry name" value="DUF4124"/>
</dbReference>
<feature type="signal peptide" evidence="1">
    <location>
        <begin position="1"/>
        <end position="18"/>
    </location>
</feature>
<evidence type="ECO:0000313" key="4">
    <source>
        <dbReference type="Proteomes" id="UP001501337"/>
    </source>
</evidence>
<protein>
    <recommendedName>
        <fullName evidence="2">DUF4124 domain-containing protein</fullName>
    </recommendedName>
</protein>
<evidence type="ECO:0000313" key="3">
    <source>
        <dbReference type="EMBL" id="GAA3975460.1"/>
    </source>
</evidence>